<comment type="similarity">
    <text evidence="1">Belongs to the leucine-binding protein family.</text>
</comment>
<evidence type="ECO:0000256" key="1">
    <source>
        <dbReference type="ARBA" id="ARBA00010062"/>
    </source>
</evidence>
<dbReference type="Pfam" id="PF13458">
    <property type="entry name" value="Peripla_BP_6"/>
    <property type="match status" value="1"/>
</dbReference>
<sequence length="394" mass="43313">MFQLLYWFSGRTSERRLPVLQLVLLLSVGLLASCQGWRNSGAEIRIGLVASLSGELSDVSGVGMVNAAHLAVDEVNEAGGLKIGNRTHPVTLLIKDDGDQPDEAVRVTRELVQERAIAIIGPPLSRNAIPVADLAESLRLPMITPTATNPQVTLGKQYIFRIAFIDDFQGNVMARFAREDLNITRAAVLYDVASAYNRGLAEYFKQEFKAAGGTIVASETYITGETDFRQQLQRIQSAQPQALFLPNYPPEIARQIQQARQIGITAMFIGGDSWGDLDLATYRESEGAFFSALWSPEVTNQTTKTFIQTYQQTYNQMPDDSAAMTYDAFGLLFQALQTQGLAEPEAIRQGLANIQRYEGASGTLEFNGTGDPQKSAIVLQFKSGQAVFYREVLP</sequence>
<dbReference type="EMBL" id="MJGC01000132">
    <property type="protein sequence ID" value="OEJ72348.1"/>
    <property type="molecule type" value="Genomic_DNA"/>
</dbReference>
<dbReference type="CDD" id="cd06347">
    <property type="entry name" value="PBP1_ABC_LivK_ligand_binding-like"/>
    <property type="match status" value="1"/>
</dbReference>
<dbReference type="InterPro" id="IPR028082">
    <property type="entry name" value="Peripla_BP_I"/>
</dbReference>
<comment type="caution">
    <text evidence="4">The sequence shown here is derived from an EMBL/GenBank/DDBJ whole genome shotgun (WGS) entry which is preliminary data.</text>
</comment>
<proteinExistence type="inferred from homology"/>
<accession>A0A1E5QCF0</accession>
<dbReference type="PANTHER" id="PTHR30483:SF6">
    <property type="entry name" value="PERIPLASMIC BINDING PROTEIN OF ABC TRANSPORTER FOR NATURAL AMINO ACIDS"/>
    <property type="match status" value="1"/>
</dbReference>
<dbReference type="SUPFAM" id="SSF53822">
    <property type="entry name" value="Periplasmic binding protein-like I"/>
    <property type="match status" value="1"/>
</dbReference>
<dbReference type="STRING" id="1781255.BH720_25040"/>
<dbReference type="InterPro" id="IPR028081">
    <property type="entry name" value="Leu-bd"/>
</dbReference>
<evidence type="ECO:0000256" key="2">
    <source>
        <dbReference type="ARBA" id="ARBA00022729"/>
    </source>
</evidence>
<evidence type="ECO:0000259" key="3">
    <source>
        <dbReference type="Pfam" id="PF13458"/>
    </source>
</evidence>
<gene>
    <name evidence="4" type="ORF">BH720_25040</name>
</gene>
<feature type="domain" description="Leucine-binding protein" evidence="3">
    <location>
        <begin position="43"/>
        <end position="383"/>
    </location>
</feature>
<dbReference type="AlphaFoldDB" id="A0A1E5QCF0"/>
<protein>
    <recommendedName>
        <fullName evidence="3">Leucine-binding protein domain-containing protein</fullName>
    </recommendedName>
</protein>
<evidence type="ECO:0000313" key="4">
    <source>
        <dbReference type="EMBL" id="OEJ72348.1"/>
    </source>
</evidence>
<dbReference type="Gene3D" id="3.40.50.2300">
    <property type="match status" value="2"/>
</dbReference>
<name>A0A1E5QCF0_9CYAN</name>
<keyword evidence="2" id="KW-0732">Signal</keyword>
<dbReference type="InterPro" id="IPR051010">
    <property type="entry name" value="BCAA_transport"/>
</dbReference>
<dbReference type="PANTHER" id="PTHR30483">
    <property type="entry name" value="LEUCINE-SPECIFIC-BINDING PROTEIN"/>
    <property type="match status" value="1"/>
</dbReference>
<reference evidence="4" key="1">
    <citation type="submission" date="2016-09" db="EMBL/GenBank/DDBJ databases">
        <title>Draft genome of thermotolerant cyanobacterium Desertifilum sp. strain IPPAS B-1220.</title>
        <authorList>
            <person name="Sinetova M.A."/>
            <person name="Bolakhan K."/>
            <person name="Zayadan B.K."/>
            <person name="Mironov K.S."/>
            <person name="Ustinova V."/>
            <person name="Kupriyanova E.V."/>
            <person name="Sidorov R.A."/>
            <person name="Skrypnik A.N."/>
            <person name="Gogoleva N.E."/>
            <person name="Gogolev Y.V."/>
            <person name="Los D.A."/>
        </authorList>
    </citation>
    <scope>NUCLEOTIDE SEQUENCE [LARGE SCALE GENOMIC DNA]</scope>
    <source>
        <strain evidence="4">IPPAS B-1220</strain>
    </source>
</reference>
<organism evidence="4">
    <name type="scientific">Desertifilum tharense IPPAS B-1220</name>
    <dbReference type="NCBI Taxonomy" id="1781255"/>
    <lineage>
        <taxon>Bacteria</taxon>
        <taxon>Bacillati</taxon>
        <taxon>Cyanobacteriota</taxon>
        <taxon>Cyanophyceae</taxon>
        <taxon>Desertifilales</taxon>
        <taxon>Desertifilaceae</taxon>
        <taxon>Desertifilum</taxon>
    </lineage>
</organism>